<accession>A0A2I0LE92</accession>
<dbReference type="Proteomes" id="UP000233551">
    <property type="component" value="Unassembled WGS sequence"/>
</dbReference>
<protein>
    <submittedName>
        <fullName evidence="2">Uncharacterized protein</fullName>
    </submittedName>
</protein>
<gene>
    <name evidence="2" type="ORF">CRG98_000644</name>
</gene>
<keyword evidence="3" id="KW-1185">Reference proteome</keyword>
<feature type="compositionally biased region" description="Polar residues" evidence="1">
    <location>
        <begin position="97"/>
        <end position="109"/>
    </location>
</feature>
<evidence type="ECO:0000313" key="3">
    <source>
        <dbReference type="Proteomes" id="UP000233551"/>
    </source>
</evidence>
<evidence type="ECO:0000313" key="2">
    <source>
        <dbReference type="EMBL" id="PKI79003.1"/>
    </source>
</evidence>
<evidence type="ECO:0000256" key="1">
    <source>
        <dbReference type="SAM" id="MobiDB-lite"/>
    </source>
</evidence>
<dbReference type="EMBL" id="PGOL01000023">
    <property type="protein sequence ID" value="PKI79003.1"/>
    <property type="molecule type" value="Genomic_DNA"/>
</dbReference>
<dbReference type="AlphaFoldDB" id="A0A2I0LE92"/>
<reference evidence="2 3" key="1">
    <citation type="submission" date="2017-11" db="EMBL/GenBank/DDBJ databases">
        <title>De-novo sequencing of pomegranate (Punica granatum L.) genome.</title>
        <authorList>
            <person name="Akparov Z."/>
            <person name="Amiraslanov A."/>
            <person name="Hajiyeva S."/>
            <person name="Abbasov M."/>
            <person name="Kaur K."/>
            <person name="Hamwieh A."/>
            <person name="Solovyev V."/>
            <person name="Salamov A."/>
            <person name="Braich B."/>
            <person name="Kosarev P."/>
            <person name="Mahmoud A."/>
            <person name="Hajiyev E."/>
            <person name="Babayeva S."/>
            <person name="Izzatullayeva V."/>
            <person name="Mammadov A."/>
            <person name="Mammadov A."/>
            <person name="Sharifova S."/>
            <person name="Ojaghi J."/>
            <person name="Eynullazada K."/>
            <person name="Bayramov B."/>
            <person name="Abdulazimova A."/>
            <person name="Shahmuradov I."/>
        </authorList>
    </citation>
    <scope>NUCLEOTIDE SEQUENCE [LARGE SCALE GENOMIC DNA]</scope>
    <source>
        <strain evidence="3">cv. AG2017</strain>
        <tissue evidence="2">Leaf</tissue>
    </source>
</reference>
<proteinExistence type="predicted"/>
<organism evidence="2 3">
    <name type="scientific">Punica granatum</name>
    <name type="common">Pomegranate</name>
    <dbReference type="NCBI Taxonomy" id="22663"/>
    <lineage>
        <taxon>Eukaryota</taxon>
        <taxon>Viridiplantae</taxon>
        <taxon>Streptophyta</taxon>
        <taxon>Embryophyta</taxon>
        <taxon>Tracheophyta</taxon>
        <taxon>Spermatophyta</taxon>
        <taxon>Magnoliopsida</taxon>
        <taxon>eudicotyledons</taxon>
        <taxon>Gunneridae</taxon>
        <taxon>Pentapetalae</taxon>
        <taxon>rosids</taxon>
        <taxon>malvids</taxon>
        <taxon>Myrtales</taxon>
        <taxon>Lythraceae</taxon>
        <taxon>Punica</taxon>
    </lineage>
</organism>
<comment type="caution">
    <text evidence="2">The sequence shown here is derived from an EMBL/GenBank/DDBJ whole genome shotgun (WGS) entry which is preliminary data.</text>
</comment>
<sequence>MRDRIRPSEPLGFLLLSLGFFFILIGFRVSCESNQVSGEYELRTITFGNSQGAQSHPAGSEKSSEPLESPTPPLGPFSFQSGLCQSDGPARIAEWPNSAQRPTQPSSPVQLRPVWPSKPLGPVRISKAQFSPSAQFGPLPQQPNSSGEFLFIYRITHRLPELSKFPT</sequence>
<feature type="region of interest" description="Disordered" evidence="1">
    <location>
        <begin position="50"/>
        <end position="113"/>
    </location>
</feature>
<name>A0A2I0LE92_PUNGR</name>